<feature type="chain" id="PRO_5022100253" description="M23ase beta-sheet core domain-containing protein" evidence="4">
    <location>
        <begin position="25"/>
        <end position="467"/>
    </location>
</feature>
<keyword evidence="1 4" id="KW-0732">Signal</keyword>
<feature type="compositionally biased region" description="Low complexity" evidence="3">
    <location>
        <begin position="280"/>
        <end position="295"/>
    </location>
</feature>
<evidence type="ECO:0000256" key="2">
    <source>
        <dbReference type="SAM" id="Coils"/>
    </source>
</evidence>
<keyword evidence="7" id="KW-1185">Reference proteome</keyword>
<feature type="signal peptide" evidence="4">
    <location>
        <begin position="1"/>
        <end position="24"/>
    </location>
</feature>
<name>A0A512RG13_9BACT</name>
<keyword evidence="2" id="KW-0175">Coiled coil</keyword>
<feature type="domain" description="M23ase beta-sheet core" evidence="5">
    <location>
        <begin position="369"/>
        <end position="456"/>
    </location>
</feature>
<evidence type="ECO:0000256" key="4">
    <source>
        <dbReference type="SAM" id="SignalP"/>
    </source>
</evidence>
<evidence type="ECO:0000259" key="5">
    <source>
        <dbReference type="Pfam" id="PF01551"/>
    </source>
</evidence>
<dbReference type="EMBL" id="BKAU01000001">
    <property type="protein sequence ID" value="GEP94635.1"/>
    <property type="molecule type" value="Genomic_DNA"/>
</dbReference>
<dbReference type="AlphaFoldDB" id="A0A512RG13"/>
<dbReference type="InterPro" id="IPR016047">
    <property type="entry name" value="M23ase_b-sheet_dom"/>
</dbReference>
<dbReference type="PANTHER" id="PTHR21666:SF289">
    <property type="entry name" value="L-ALA--D-GLU ENDOPEPTIDASE"/>
    <property type="match status" value="1"/>
</dbReference>
<accession>A0A512RG13</accession>
<feature type="compositionally biased region" description="Basic and acidic residues" evidence="3">
    <location>
        <begin position="264"/>
        <end position="278"/>
    </location>
</feature>
<dbReference type="CDD" id="cd12797">
    <property type="entry name" value="M23_peptidase"/>
    <property type="match status" value="1"/>
</dbReference>
<dbReference type="Pfam" id="PF01551">
    <property type="entry name" value="Peptidase_M23"/>
    <property type="match status" value="1"/>
</dbReference>
<dbReference type="SUPFAM" id="SSF51261">
    <property type="entry name" value="Duplicated hybrid motif"/>
    <property type="match status" value="1"/>
</dbReference>
<organism evidence="6 7">
    <name type="scientific">Chitinophaga cymbidii</name>
    <dbReference type="NCBI Taxonomy" id="1096750"/>
    <lineage>
        <taxon>Bacteria</taxon>
        <taxon>Pseudomonadati</taxon>
        <taxon>Bacteroidota</taxon>
        <taxon>Chitinophagia</taxon>
        <taxon>Chitinophagales</taxon>
        <taxon>Chitinophagaceae</taxon>
        <taxon>Chitinophaga</taxon>
    </lineage>
</organism>
<dbReference type="GO" id="GO:0004222">
    <property type="term" value="F:metalloendopeptidase activity"/>
    <property type="evidence" value="ECO:0007669"/>
    <property type="project" value="TreeGrafter"/>
</dbReference>
<gene>
    <name evidence="6" type="ORF">CCY01nite_08950</name>
</gene>
<evidence type="ECO:0000313" key="6">
    <source>
        <dbReference type="EMBL" id="GEP94635.1"/>
    </source>
</evidence>
<protein>
    <recommendedName>
        <fullName evidence="5">M23ase beta-sheet core domain-containing protein</fullName>
    </recommendedName>
</protein>
<evidence type="ECO:0000313" key="7">
    <source>
        <dbReference type="Proteomes" id="UP000321436"/>
    </source>
</evidence>
<feature type="region of interest" description="Disordered" evidence="3">
    <location>
        <begin position="264"/>
        <end position="313"/>
    </location>
</feature>
<dbReference type="Gene3D" id="6.10.250.3150">
    <property type="match status" value="1"/>
</dbReference>
<dbReference type="InterPro" id="IPR050570">
    <property type="entry name" value="Cell_wall_metabolism_enzyme"/>
</dbReference>
<dbReference type="InterPro" id="IPR011055">
    <property type="entry name" value="Dup_hybrid_motif"/>
</dbReference>
<dbReference type="OrthoDB" id="9815884at2"/>
<reference evidence="6 7" key="1">
    <citation type="submission" date="2019-07" db="EMBL/GenBank/DDBJ databases">
        <title>Whole genome shotgun sequence of Chitinophaga cymbidii NBRC 109752.</title>
        <authorList>
            <person name="Hosoyama A."/>
            <person name="Uohara A."/>
            <person name="Ohji S."/>
            <person name="Ichikawa N."/>
        </authorList>
    </citation>
    <scope>NUCLEOTIDE SEQUENCE [LARGE SCALE GENOMIC DNA]</scope>
    <source>
        <strain evidence="6 7">NBRC 109752</strain>
    </source>
</reference>
<dbReference type="PANTHER" id="PTHR21666">
    <property type="entry name" value="PEPTIDASE-RELATED"/>
    <property type="match status" value="1"/>
</dbReference>
<evidence type="ECO:0000256" key="3">
    <source>
        <dbReference type="SAM" id="MobiDB-lite"/>
    </source>
</evidence>
<feature type="coiled-coil region" evidence="2">
    <location>
        <begin position="87"/>
        <end position="121"/>
    </location>
</feature>
<feature type="coiled-coil region" evidence="2">
    <location>
        <begin position="162"/>
        <end position="196"/>
    </location>
</feature>
<evidence type="ECO:0000256" key="1">
    <source>
        <dbReference type="ARBA" id="ARBA00022729"/>
    </source>
</evidence>
<comment type="caution">
    <text evidence="6">The sequence shown here is derived from an EMBL/GenBank/DDBJ whole genome shotgun (WGS) entry which is preliminary data.</text>
</comment>
<dbReference type="Proteomes" id="UP000321436">
    <property type="component" value="Unassembled WGS sequence"/>
</dbReference>
<sequence>MVQLKKFIPVLLLALALMPAVLKAQNNQPSREELEQRKRELQKEMDAAQAMLNETKKSSKESLAQLRAIRAKIDLRSRMIRNINDEIKFINSDINAAHRDVKTLERDLDTLKQQYAQLIVSAYKNRSSYTMLNFIFSADSFNEAIKRYQYLKQYREFRSRQASNILETQEQLRLKVKNLEEQRQKRSATLKTEQEQREIIEKDRKEKDEVVTKLKGREKELLADINQKKKDQKKVQDAIRAVIRKEIEDARRKAAAEELARKKAAEAERKRREEERKRALAANEAARANNNTAANVPPPVVETPAPAESPAEKPSRVLNVLEATPEAVALSDNFEANKGKLPWPIESGIILSFFGKQKNADMERITEENDGIRFGTRRGGNVKAVFEGEIRRVFTVPGAGYVVMIRHGQFFTNYIGLQNINVKSGDKVRTGQVIGTARSNEDESAGVVELQIYKGTALQNTNGWIKR</sequence>
<dbReference type="Gene3D" id="2.70.70.10">
    <property type="entry name" value="Glucose Permease (Domain IIA)"/>
    <property type="match status" value="1"/>
</dbReference>
<proteinExistence type="predicted"/>
<feature type="coiled-coil region" evidence="2">
    <location>
        <begin position="31"/>
        <end position="58"/>
    </location>
</feature>